<dbReference type="InterPro" id="IPR035466">
    <property type="entry name" value="GlmS/AgaS_SIS"/>
</dbReference>
<evidence type="ECO:0000259" key="2">
    <source>
        <dbReference type="PROSITE" id="PS51464"/>
    </source>
</evidence>
<proteinExistence type="predicted"/>
<organism evidence="3 4">
    <name type="scientific">Candidatus Nitrosymbiomonas proteolyticus</name>
    <dbReference type="NCBI Taxonomy" id="2608984"/>
    <lineage>
        <taxon>Bacteria</taxon>
        <taxon>Bacillati</taxon>
        <taxon>Armatimonadota</taxon>
        <taxon>Armatimonadota incertae sedis</taxon>
        <taxon>Candidatus Nitrosymbiomonas</taxon>
    </lineage>
</organism>
<dbReference type="SUPFAM" id="SSF53697">
    <property type="entry name" value="SIS domain"/>
    <property type="match status" value="1"/>
</dbReference>
<dbReference type="PANTHER" id="PTHR10937">
    <property type="entry name" value="GLUCOSAMINE--FRUCTOSE-6-PHOSPHATE AMINOTRANSFERASE, ISOMERIZING"/>
    <property type="match status" value="1"/>
</dbReference>
<feature type="domain" description="SIS" evidence="2">
    <location>
        <begin position="28"/>
        <end position="170"/>
    </location>
</feature>
<dbReference type="Pfam" id="PF01380">
    <property type="entry name" value="SIS"/>
    <property type="match status" value="1"/>
</dbReference>
<dbReference type="CDD" id="cd05009">
    <property type="entry name" value="SIS_GlmS_GlmD_2"/>
    <property type="match status" value="1"/>
</dbReference>
<dbReference type="KEGG" id="npy:NPRO_17120"/>
<protein>
    <submittedName>
        <fullName evidence="3">Glucosamine-6-phosphate deaminase</fullName>
    </submittedName>
</protein>
<evidence type="ECO:0000256" key="1">
    <source>
        <dbReference type="ARBA" id="ARBA00022737"/>
    </source>
</evidence>
<evidence type="ECO:0000313" key="4">
    <source>
        <dbReference type="Proteomes" id="UP000662873"/>
    </source>
</evidence>
<name>A0A809S5A3_9BACT</name>
<reference evidence="3" key="1">
    <citation type="journal article" name="DNA Res.">
        <title>The physiological potential of anammox bacteria as revealed by their core genome structure.</title>
        <authorList>
            <person name="Okubo T."/>
            <person name="Toyoda A."/>
            <person name="Fukuhara K."/>
            <person name="Uchiyama I."/>
            <person name="Harigaya Y."/>
            <person name="Kuroiwa M."/>
            <person name="Suzuki T."/>
            <person name="Murakami Y."/>
            <person name="Suwa Y."/>
            <person name="Takami H."/>
        </authorList>
    </citation>
    <scope>NUCLEOTIDE SEQUENCE</scope>
    <source>
        <strain evidence="3">317325-2</strain>
    </source>
</reference>
<dbReference type="PROSITE" id="PS51464">
    <property type="entry name" value="SIS"/>
    <property type="match status" value="1"/>
</dbReference>
<evidence type="ECO:0000313" key="3">
    <source>
        <dbReference type="EMBL" id="BBO24117.1"/>
    </source>
</evidence>
<sequence>MLGQWMESEIREQPAVLSGNSAVYEAELVKALRGRQFDLIVLVARGSSDNAALYARYLFEVHLGIPTVLCAPSVLTRYGTRVRYPNALVVGISQSGAAADVAEVLRSSREAGHTALALTNHKESPVGSAAEFVLALNSGVEKSVAATKTYTCTLLALYQLARSLGAPLPPPEEGLPTDGWIEAAREAAERASGRVVRSNVCFSLGRGYGFSTALECALKLMECALVPCKAYSTADFQHGPRALAGPLSCAILFGESVEGLEQQGCDVIQAPAMPQTVPSELRPLSDIVFGQWLALLAARCRAYDPDRPEFINKVTSTY</sequence>
<dbReference type="GO" id="GO:1901135">
    <property type="term" value="P:carbohydrate derivative metabolic process"/>
    <property type="evidence" value="ECO:0007669"/>
    <property type="project" value="InterPro"/>
</dbReference>
<dbReference type="EMBL" id="AP021858">
    <property type="protein sequence ID" value="BBO24117.1"/>
    <property type="molecule type" value="Genomic_DNA"/>
</dbReference>
<dbReference type="InterPro" id="IPR001347">
    <property type="entry name" value="SIS_dom"/>
</dbReference>
<dbReference type="InterPro" id="IPR046348">
    <property type="entry name" value="SIS_dom_sf"/>
</dbReference>
<gene>
    <name evidence="3" type="ORF">NPRO_17120</name>
</gene>
<dbReference type="InterPro" id="IPR035490">
    <property type="entry name" value="GlmS/FrlB_SIS"/>
</dbReference>
<dbReference type="PANTHER" id="PTHR10937:SF8">
    <property type="entry name" value="AMINOTRANSFERASE-RELATED"/>
    <property type="match status" value="1"/>
</dbReference>
<accession>A0A809S5A3</accession>
<keyword evidence="1" id="KW-0677">Repeat</keyword>
<dbReference type="Gene3D" id="3.40.50.10490">
    <property type="entry name" value="Glucose-6-phosphate isomerase like protein, domain 1"/>
    <property type="match status" value="2"/>
</dbReference>
<dbReference type="GO" id="GO:0097367">
    <property type="term" value="F:carbohydrate derivative binding"/>
    <property type="evidence" value="ECO:0007669"/>
    <property type="project" value="InterPro"/>
</dbReference>
<dbReference type="CDD" id="cd05008">
    <property type="entry name" value="SIS_GlmS_GlmD_1"/>
    <property type="match status" value="1"/>
</dbReference>
<dbReference type="Proteomes" id="UP000662873">
    <property type="component" value="Chromosome"/>
</dbReference>
<dbReference type="AlphaFoldDB" id="A0A809S5A3"/>